<dbReference type="PANTHER" id="PTHR34700">
    <property type="entry name" value="POTASSIUM BINDING PROTEIN KBP"/>
    <property type="match status" value="1"/>
</dbReference>
<feature type="transmembrane region" description="Helical" evidence="2">
    <location>
        <begin position="43"/>
        <end position="69"/>
    </location>
</feature>
<dbReference type="Pfam" id="PF01476">
    <property type="entry name" value="LysM"/>
    <property type="match status" value="2"/>
</dbReference>
<feature type="transmembrane region" description="Helical" evidence="2">
    <location>
        <begin position="89"/>
        <end position="114"/>
    </location>
</feature>
<dbReference type="Gene3D" id="3.10.350.10">
    <property type="entry name" value="LysM domain"/>
    <property type="match status" value="2"/>
</dbReference>
<evidence type="ECO:0000256" key="1">
    <source>
        <dbReference type="SAM" id="MobiDB-lite"/>
    </source>
</evidence>
<name>A0A5M4FEI0_9ACTN</name>
<protein>
    <submittedName>
        <fullName evidence="4">LysM peptidoglycan-binding domain-containing protein</fullName>
    </submittedName>
</protein>
<accession>A0A5M4FEI0</accession>
<keyword evidence="2" id="KW-1133">Transmembrane helix</keyword>
<dbReference type="CDD" id="cd00118">
    <property type="entry name" value="LysM"/>
    <property type="match status" value="2"/>
</dbReference>
<feature type="domain" description="LysM" evidence="3">
    <location>
        <begin position="270"/>
        <end position="326"/>
    </location>
</feature>
<feature type="transmembrane region" description="Helical" evidence="2">
    <location>
        <begin position="135"/>
        <end position="155"/>
    </location>
</feature>
<proteinExistence type="predicted"/>
<feature type="domain" description="LysM" evidence="3">
    <location>
        <begin position="198"/>
        <end position="254"/>
    </location>
</feature>
<keyword evidence="2" id="KW-0812">Transmembrane</keyword>
<dbReference type="InterPro" id="IPR052196">
    <property type="entry name" value="Bact_Kbp"/>
</dbReference>
<evidence type="ECO:0000259" key="3">
    <source>
        <dbReference type="PROSITE" id="PS51782"/>
    </source>
</evidence>
<dbReference type="PANTHER" id="PTHR34700:SF4">
    <property type="entry name" value="PHAGE-LIKE ELEMENT PBSX PROTEIN XKDP"/>
    <property type="match status" value="1"/>
</dbReference>
<keyword evidence="5" id="KW-1185">Reference proteome</keyword>
<feature type="region of interest" description="Disordered" evidence="1">
    <location>
        <begin position="340"/>
        <end position="425"/>
    </location>
</feature>
<feature type="compositionally biased region" description="Polar residues" evidence="1">
    <location>
        <begin position="396"/>
        <end position="413"/>
    </location>
</feature>
<dbReference type="OrthoDB" id="8444614at2"/>
<dbReference type="AlphaFoldDB" id="A0A5M4FEI0"/>
<dbReference type="PROSITE" id="PS51782">
    <property type="entry name" value="LYSM"/>
    <property type="match status" value="2"/>
</dbReference>
<comment type="caution">
    <text evidence="4">The sequence shown here is derived from an EMBL/GenBank/DDBJ whole genome shotgun (WGS) entry which is preliminary data.</text>
</comment>
<feature type="compositionally biased region" description="Basic and acidic residues" evidence="1">
    <location>
        <begin position="367"/>
        <end position="381"/>
    </location>
</feature>
<sequence>MKTGRDDVAYRRAKDSLAGGVAKRHLQPLSLDRGSQRRGTRMWWIKALGTLGVLALLVVGVPLGLIAFVGNPWPTGGVDLQQELSDEAIIGALAAVAWLLWAQLLVCILVETVAAARNGAVAARVPGAFGFQQQFARVLITSVVLAIGSGTTVSLHTEPASAATFTPATRTSTITPATTTHAVADVVQVAAEVEDSGSTITVQHGDTLWGLAEKHLGDGAKFEEISHLNEGQTMKDGKVFRTPDRLEAGWELRMPAGATGLNDADQAQVTEVQVEAGDSLWKIAEEQYGEGSEWPKIWKANKGEQFEDGRTFTDPDLIQPGWELDVPGTTAAAHTEQLKPAAPNTGADNSAADSASKPSTAEPQPADAHDESATSHSDSRADLPSISPRAVEGGIQPQTTPDPTSNPSESVEVSTADENDDPLPGWIMPGLMGAGTLLAGSLLLTLRNRRANQHRTRRPGRTIPVTDPQLAVVEKSITVAGATTTTTVELVETLLRRLVASLTERSQPLPALAAVEVTTTAVAIHLRKPATPPGEPWVVSDDGLLWVVDKDVDPDLVGAEQVDSPAPWPLLVTIGQDDQGGSWLLNTEDLSVVVTGDSVAVGDFARFVAAEVACNPWSKHTVLDVVGIAREVAVMSPERIHVHDTPTAVATQAVADAVHTIDRLAERNEDTPTARALQTDPDPWPSRLLIVDHPDMVDELDQLVRLVTDHSGRTATAVMLLGQDHAESFEIHIDERRQLTIPAVNLTVQAVGLTAAEAHGCAALLAHADADTDEAAPDLAGDQTWQSLATATGSLRDQYRFSRATSTLEPSGSLLEDADHAYTSVAATTSEDLEALAPRVTETVRDDVAAADPTLDSDLEEWTSEDCVRPRLTLLGPVGARTSGNALDRRKPFYTELFAYLATRPYGATTDEVAAAFDINTSRVRTDVNKLRDWLGVNPATGEKFIPDARNAPSAQQRGIGVYEVVDALVDTDLFRRLRVRGESRGRDGIEDLVRALQLVTGRPFEKLRPGGWGWLLDGDRLDQHMVCAIADVAHVVVTHSLHAGDLDRARTAAGIAIMAAPDEEVARLDLAAVLEAQGHEREAERFVRQDVANRSDDGEAPTELSARTEQIIDARRWLNRVM</sequence>
<evidence type="ECO:0000313" key="4">
    <source>
        <dbReference type="EMBL" id="KAA1397755.1"/>
    </source>
</evidence>
<organism evidence="4 5">
    <name type="scientific">Aeromicrobium ginsengisoli</name>
    <dbReference type="NCBI Taxonomy" id="363867"/>
    <lineage>
        <taxon>Bacteria</taxon>
        <taxon>Bacillati</taxon>
        <taxon>Actinomycetota</taxon>
        <taxon>Actinomycetes</taxon>
        <taxon>Propionibacteriales</taxon>
        <taxon>Nocardioidaceae</taxon>
        <taxon>Aeromicrobium</taxon>
    </lineage>
</organism>
<dbReference type="InterPro" id="IPR036779">
    <property type="entry name" value="LysM_dom_sf"/>
</dbReference>
<feature type="compositionally biased region" description="Polar residues" evidence="1">
    <location>
        <begin position="346"/>
        <end position="362"/>
    </location>
</feature>
<dbReference type="Proteomes" id="UP000380867">
    <property type="component" value="Unassembled WGS sequence"/>
</dbReference>
<evidence type="ECO:0000313" key="5">
    <source>
        <dbReference type="Proteomes" id="UP000380867"/>
    </source>
</evidence>
<dbReference type="InterPro" id="IPR018392">
    <property type="entry name" value="LysM"/>
</dbReference>
<dbReference type="EMBL" id="SDPQ02000002">
    <property type="protein sequence ID" value="KAA1397755.1"/>
    <property type="molecule type" value="Genomic_DNA"/>
</dbReference>
<keyword evidence="2" id="KW-0472">Membrane</keyword>
<gene>
    <name evidence="4" type="ORF">ESP70_010415</name>
</gene>
<dbReference type="SMART" id="SM00257">
    <property type="entry name" value="LysM"/>
    <property type="match status" value="2"/>
</dbReference>
<evidence type="ECO:0000256" key="2">
    <source>
        <dbReference type="SAM" id="Phobius"/>
    </source>
</evidence>
<reference evidence="4" key="1">
    <citation type="submission" date="2019-09" db="EMBL/GenBank/DDBJ databases">
        <authorList>
            <person name="Li J."/>
        </authorList>
    </citation>
    <scope>NUCLEOTIDE SEQUENCE [LARGE SCALE GENOMIC DNA]</scope>
    <source>
        <strain evidence="4">JCM 14732</strain>
    </source>
</reference>